<comment type="subcellular location">
    <subcellularLocation>
        <location evidence="1">Mitochondrion inner membrane</location>
    </subcellularLocation>
</comment>
<evidence type="ECO:0000259" key="7">
    <source>
        <dbReference type="Pfam" id="PF10502"/>
    </source>
</evidence>
<dbReference type="InterPro" id="IPR019533">
    <property type="entry name" value="Peptidase_S26"/>
</dbReference>
<comment type="similarity">
    <text evidence="6">Belongs to the peptidase S26 family. IMP1 subfamily.</text>
</comment>
<dbReference type="CDD" id="cd06530">
    <property type="entry name" value="S26_SPase_I"/>
    <property type="match status" value="1"/>
</dbReference>
<dbReference type="Gene3D" id="2.10.109.10">
    <property type="entry name" value="Umud Fragment, subunit A"/>
    <property type="match status" value="1"/>
</dbReference>
<sequence>MSLEQRCQRMRLPSPFPPLFSYACDALDISCCCTLQVSGPSMFPTFSGQNEFVVVQAVSPLLGPITKGDVVICVRPVDPSEHIVKRVSAIAGEEVLLFPTKDNPDLQKVKVPKGHVWLQGDNLLHSRDSREYGPIPLALVKGRVLYQVWPTWKIISHEELGG</sequence>
<dbReference type="InterPro" id="IPR000223">
    <property type="entry name" value="Pept_S26A_signal_pept_1"/>
</dbReference>
<dbReference type="EMBL" id="MU069622">
    <property type="protein sequence ID" value="KAF5837263.1"/>
    <property type="molecule type" value="Genomic_DNA"/>
</dbReference>
<keyword evidence="2" id="KW-0999">Mitochondrion inner membrane</keyword>
<evidence type="ECO:0000256" key="4">
    <source>
        <dbReference type="ARBA" id="ARBA00023128"/>
    </source>
</evidence>
<keyword evidence="3" id="KW-0378">Hydrolase</keyword>
<evidence type="ECO:0000313" key="8">
    <source>
        <dbReference type="EMBL" id="KAF5837263.1"/>
    </source>
</evidence>
<gene>
    <name evidence="8" type="ORF">DUNSADRAFT_4590</name>
</gene>
<evidence type="ECO:0000256" key="3">
    <source>
        <dbReference type="ARBA" id="ARBA00022801"/>
    </source>
</evidence>
<dbReference type="GO" id="GO:0006508">
    <property type="term" value="P:proteolysis"/>
    <property type="evidence" value="ECO:0007669"/>
    <property type="project" value="UniProtKB-KW"/>
</dbReference>
<reference evidence="8" key="1">
    <citation type="submission" date="2017-08" db="EMBL/GenBank/DDBJ databases">
        <authorList>
            <person name="Polle J.E."/>
            <person name="Barry K."/>
            <person name="Cushman J."/>
            <person name="Schmutz J."/>
            <person name="Tran D."/>
            <person name="Hathwaick L.T."/>
            <person name="Yim W.C."/>
            <person name="Jenkins J."/>
            <person name="Mckie-Krisberg Z.M."/>
            <person name="Prochnik S."/>
            <person name="Lindquist E."/>
            <person name="Dockter R.B."/>
            <person name="Adam C."/>
            <person name="Molina H."/>
            <person name="Bunkerborg J."/>
            <person name="Jin E."/>
            <person name="Buchheim M."/>
            <person name="Magnuson J."/>
        </authorList>
    </citation>
    <scope>NUCLEOTIDE SEQUENCE</scope>
    <source>
        <strain evidence="8">CCAP 19/18</strain>
    </source>
</reference>
<dbReference type="PRINTS" id="PR00727">
    <property type="entry name" value="LEADERPTASE"/>
</dbReference>
<keyword evidence="9" id="KW-1185">Reference proteome</keyword>
<proteinExistence type="inferred from homology"/>
<evidence type="ECO:0000313" key="9">
    <source>
        <dbReference type="Proteomes" id="UP000815325"/>
    </source>
</evidence>
<dbReference type="PANTHER" id="PTHR12383">
    <property type="entry name" value="PROTEASE FAMILY S26 MITOCHONDRIAL INNER MEMBRANE PROTEASE-RELATED"/>
    <property type="match status" value="1"/>
</dbReference>
<name>A0ABQ7GRM4_DUNSA</name>
<keyword evidence="8" id="KW-0645">Protease</keyword>
<evidence type="ECO:0000256" key="2">
    <source>
        <dbReference type="ARBA" id="ARBA00022792"/>
    </source>
</evidence>
<evidence type="ECO:0000256" key="6">
    <source>
        <dbReference type="ARBA" id="ARBA00038445"/>
    </source>
</evidence>
<dbReference type="InterPro" id="IPR036286">
    <property type="entry name" value="LexA/Signal_pep-like_sf"/>
</dbReference>
<evidence type="ECO:0000256" key="5">
    <source>
        <dbReference type="ARBA" id="ARBA00023136"/>
    </source>
</evidence>
<feature type="domain" description="Peptidase S26" evidence="7">
    <location>
        <begin position="34"/>
        <end position="95"/>
    </location>
</feature>
<dbReference type="PANTHER" id="PTHR12383:SF16">
    <property type="entry name" value="MITOCHONDRIAL INNER MEMBRANE PROTEASE SUBUNIT 1"/>
    <property type="match status" value="1"/>
</dbReference>
<organism evidence="8 9">
    <name type="scientific">Dunaliella salina</name>
    <name type="common">Green alga</name>
    <name type="synonym">Protococcus salinus</name>
    <dbReference type="NCBI Taxonomy" id="3046"/>
    <lineage>
        <taxon>Eukaryota</taxon>
        <taxon>Viridiplantae</taxon>
        <taxon>Chlorophyta</taxon>
        <taxon>core chlorophytes</taxon>
        <taxon>Chlorophyceae</taxon>
        <taxon>CS clade</taxon>
        <taxon>Chlamydomonadales</taxon>
        <taxon>Dunaliellaceae</taxon>
        <taxon>Dunaliella</taxon>
    </lineage>
</organism>
<dbReference type="GO" id="GO:0008233">
    <property type="term" value="F:peptidase activity"/>
    <property type="evidence" value="ECO:0007669"/>
    <property type="project" value="UniProtKB-KW"/>
</dbReference>
<protein>
    <submittedName>
        <fullName evidence="8">Mitochondrial inner membrane protease subunit 1</fullName>
    </submittedName>
</protein>
<feature type="domain" description="Peptidase S26" evidence="7">
    <location>
        <begin position="105"/>
        <end position="149"/>
    </location>
</feature>
<keyword evidence="4" id="KW-0496">Mitochondrion</keyword>
<accession>A0ABQ7GRM4</accession>
<dbReference type="InterPro" id="IPR052064">
    <property type="entry name" value="Mito_IMP1_subunit"/>
</dbReference>
<dbReference type="Proteomes" id="UP000815325">
    <property type="component" value="Unassembled WGS sequence"/>
</dbReference>
<evidence type="ECO:0000256" key="1">
    <source>
        <dbReference type="ARBA" id="ARBA00004273"/>
    </source>
</evidence>
<dbReference type="PROSITE" id="PS51257">
    <property type="entry name" value="PROKAR_LIPOPROTEIN"/>
    <property type="match status" value="1"/>
</dbReference>
<dbReference type="Pfam" id="PF10502">
    <property type="entry name" value="Peptidase_S26"/>
    <property type="match status" value="2"/>
</dbReference>
<dbReference type="SUPFAM" id="SSF51306">
    <property type="entry name" value="LexA/Signal peptidase"/>
    <property type="match status" value="1"/>
</dbReference>
<keyword evidence="5" id="KW-0472">Membrane</keyword>
<comment type="caution">
    <text evidence="8">The sequence shown here is derived from an EMBL/GenBank/DDBJ whole genome shotgun (WGS) entry which is preliminary data.</text>
</comment>